<feature type="region of interest" description="Disordered" evidence="1">
    <location>
        <begin position="1"/>
        <end position="88"/>
    </location>
</feature>
<name>A0AAW1TAL8_9CHLO</name>
<evidence type="ECO:0000256" key="1">
    <source>
        <dbReference type="SAM" id="MobiDB-lite"/>
    </source>
</evidence>
<organism evidence="3 4">
    <name type="scientific">Apatococcus fuscideae</name>
    <dbReference type="NCBI Taxonomy" id="2026836"/>
    <lineage>
        <taxon>Eukaryota</taxon>
        <taxon>Viridiplantae</taxon>
        <taxon>Chlorophyta</taxon>
        <taxon>core chlorophytes</taxon>
        <taxon>Trebouxiophyceae</taxon>
        <taxon>Chlorellales</taxon>
        <taxon>Chlorellaceae</taxon>
        <taxon>Apatococcus</taxon>
    </lineage>
</organism>
<proteinExistence type="predicted"/>
<dbReference type="CDD" id="cd21538">
    <property type="entry name" value="SPOC_TFIIS"/>
    <property type="match status" value="1"/>
</dbReference>
<feature type="domain" description="Spen paralogue and orthologue SPOC C-terminal" evidence="2">
    <location>
        <begin position="117"/>
        <end position="278"/>
    </location>
</feature>
<comment type="caution">
    <text evidence="3">The sequence shown here is derived from an EMBL/GenBank/DDBJ whole genome shotgun (WGS) entry which is preliminary data.</text>
</comment>
<gene>
    <name evidence="3" type="ORF">WJX84_005568</name>
</gene>
<evidence type="ECO:0000259" key="2">
    <source>
        <dbReference type="Pfam" id="PF07744"/>
    </source>
</evidence>
<feature type="region of interest" description="Disordered" evidence="1">
    <location>
        <begin position="414"/>
        <end position="486"/>
    </location>
</feature>
<dbReference type="Proteomes" id="UP001485043">
    <property type="component" value="Unassembled WGS sequence"/>
</dbReference>
<dbReference type="EMBL" id="JALJOV010000129">
    <property type="protein sequence ID" value="KAK9866846.1"/>
    <property type="molecule type" value="Genomic_DNA"/>
</dbReference>
<evidence type="ECO:0000313" key="3">
    <source>
        <dbReference type="EMBL" id="KAK9866846.1"/>
    </source>
</evidence>
<accession>A0AAW1TAL8</accession>
<feature type="compositionally biased region" description="Low complexity" evidence="1">
    <location>
        <begin position="498"/>
        <end position="507"/>
    </location>
</feature>
<sequence length="568" mass="59281">MLQEQTLKSAPESKPNGTGPNLGTFDNFLGATGRGLGVGSAWGDPFEAVAGGSDGAPSDQQPDHYLRDEPMEDAESAPSPEEPAEPARASIQDAWDLPTQVSHLDPLLIPPPADLTEQGWQGIMALPDMGSLELEAVMLAGASDVTALIPLRPSPDLRWVAALQLEPKGRLPLSKLEECFVDLRRSRSRTVSLGFLRASPSLSPSRAAHFDQVPAFYAARDRAAVLEQADRAEETYLLPPCALATRLLATAKSASASAAAAGPIPAEVPPGTMLLAVVHRKDVVLARKPVFKLEGSSAPLAAATKTEAQAANPVAPATAAPEPEASALKVEAAVSAAPEQPDMAVSQVESTAPPELVGLDSLFQSIMGASLGGSQPIHADGRMDFGAAASQAIGSSYQYGQVNPQQQHWQGVLADPSFSAGPAPHAPQLALPGYAPQPAAGFQQQPFAPFASQHLHGATPPPPPQHAPDPGAYQGMAGPNHAFPSQFQTIQSPYPLQAHVQAPSQPQSQPPPMQFVPQNDAPGMQPHGQPGYRGSFRSPRGGGYRGRSNPRGSGPGRGGQMPPQRGPY</sequence>
<protein>
    <recommendedName>
        <fullName evidence="2">Spen paralogue and orthologue SPOC C-terminal domain-containing protein</fullName>
    </recommendedName>
</protein>
<feature type="compositionally biased region" description="Low complexity" evidence="1">
    <location>
        <begin position="432"/>
        <end position="453"/>
    </location>
</feature>
<feature type="compositionally biased region" description="Low complexity" evidence="1">
    <location>
        <begin position="530"/>
        <end position="539"/>
    </location>
</feature>
<keyword evidence="4" id="KW-1185">Reference proteome</keyword>
<reference evidence="3 4" key="1">
    <citation type="journal article" date="2024" name="Nat. Commun.">
        <title>Phylogenomics reveals the evolutionary origins of lichenization in chlorophyte algae.</title>
        <authorList>
            <person name="Puginier C."/>
            <person name="Libourel C."/>
            <person name="Otte J."/>
            <person name="Skaloud P."/>
            <person name="Haon M."/>
            <person name="Grisel S."/>
            <person name="Petersen M."/>
            <person name="Berrin J.G."/>
            <person name="Delaux P.M."/>
            <person name="Dal Grande F."/>
            <person name="Keller J."/>
        </authorList>
    </citation>
    <scope>NUCLEOTIDE SEQUENCE [LARGE SCALE GENOMIC DNA]</scope>
    <source>
        <strain evidence="3 4">SAG 2523</strain>
    </source>
</reference>
<evidence type="ECO:0000313" key="4">
    <source>
        <dbReference type="Proteomes" id="UP001485043"/>
    </source>
</evidence>
<dbReference type="InterPro" id="IPR012921">
    <property type="entry name" value="SPOC_C"/>
</dbReference>
<dbReference type="Pfam" id="PF07744">
    <property type="entry name" value="SPOC"/>
    <property type="match status" value="1"/>
</dbReference>
<feature type="region of interest" description="Disordered" evidence="1">
    <location>
        <begin position="498"/>
        <end position="568"/>
    </location>
</feature>
<dbReference type="AlphaFoldDB" id="A0AAW1TAL8"/>